<feature type="domain" description="MYB-CC type transcription factor LHEQLE-containing" evidence="1">
    <location>
        <begin position="1"/>
        <end position="39"/>
    </location>
</feature>
<gene>
    <name evidence="2" type="ORF">RD792_014253</name>
</gene>
<dbReference type="InterPro" id="IPR025756">
    <property type="entry name" value="Myb_CC_LHEQLE"/>
</dbReference>
<evidence type="ECO:0000259" key="1">
    <source>
        <dbReference type="Pfam" id="PF14379"/>
    </source>
</evidence>
<organism evidence="2 3">
    <name type="scientific">Penstemon davidsonii</name>
    <dbReference type="NCBI Taxonomy" id="160366"/>
    <lineage>
        <taxon>Eukaryota</taxon>
        <taxon>Viridiplantae</taxon>
        <taxon>Streptophyta</taxon>
        <taxon>Embryophyta</taxon>
        <taxon>Tracheophyta</taxon>
        <taxon>Spermatophyta</taxon>
        <taxon>Magnoliopsida</taxon>
        <taxon>eudicotyledons</taxon>
        <taxon>Gunneridae</taxon>
        <taxon>Pentapetalae</taxon>
        <taxon>asterids</taxon>
        <taxon>lamiids</taxon>
        <taxon>Lamiales</taxon>
        <taxon>Plantaginaceae</taxon>
        <taxon>Cheloneae</taxon>
        <taxon>Penstemon</taxon>
    </lineage>
</organism>
<keyword evidence="3" id="KW-1185">Reference proteome</keyword>
<dbReference type="PANTHER" id="PTHR31499:SF2">
    <property type="entry name" value="MYB-RELATED PROTEIN 2"/>
    <property type="match status" value="1"/>
</dbReference>
<dbReference type="InterPro" id="IPR046955">
    <property type="entry name" value="PHR1-like"/>
</dbReference>
<dbReference type="EMBL" id="JAYDYQ010002687">
    <property type="protein sequence ID" value="KAK4478755.1"/>
    <property type="molecule type" value="Genomic_DNA"/>
</dbReference>
<comment type="caution">
    <text evidence="2">The sequence shown here is derived from an EMBL/GenBank/DDBJ whole genome shotgun (WGS) entry which is preliminary data.</text>
</comment>
<dbReference type="Pfam" id="PF14379">
    <property type="entry name" value="Myb_CC_LHEQLE"/>
    <property type="match status" value="1"/>
</dbReference>
<evidence type="ECO:0000313" key="2">
    <source>
        <dbReference type="EMBL" id="KAK4478755.1"/>
    </source>
</evidence>
<protein>
    <recommendedName>
        <fullName evidence="1">MYB-CC type transcription factor LHEQLE-containing domain-containing protein</fullName>
    </recommendedName>
</protein>
<accession>A0ABR0CNT2</accession>
<proteinExistence type="predicted"/>
<evidence type="ECO:0000313" key="3">
    <source>
        <dbReference type="Proteomes" id="UP001291926"/>
    </source>
</evidence>
<sequence length="396" mass="45330">MQIEVQRRLHEQLEVQRHLQLRIEAQGKYLQGVLEKAQDTLGRQNVGTIGLEAAKVQLSDLVSKVSNQCLNSAFSGMKELSDLCLQQTQTTQPTDCSMDSCLTSCEGSIRDQELYNNPLGLKPIYYRASTELRDGDNKTRLQKPELRWHEELKESRYLFSMANDNVEKAYAHPDVANMRFKSYIYYDDWVEIFGKDRATGDDAEDFVEIVEDLLKTNPVKNTNSKGKEPVNDASNDDMLYSSPTVDLTTDFSDCPDYGEELPPYNMGFHTNGPNKAKLTKKVKIEKIKKEKQTRKRKTPDSYGSEQFKPDMEELMKAAKSTWADLSSKFAKEEDTYDDKAKKIIAALDSISSLTDENRNYLSFKIMDNSKHISLFLNSSERNREMQAHMMLDGKMP</sequence>
<name>A0ABR0CNT2_9LAMI</name>
<dbReference type="PANTHER" id="PTHR31499">
    <property type="entry name" value="MYB FAMILY TRANSCRIPTION FACTOR PHL11"/>
    <property type="match status" value="1"/>
</dbReference>
<dbReference type="Proteomes" id="UP001291926">
    <property type="component" value="Unassembled WGS sequence"/>
</dbReference>
<reference evidence="2 3" key="1">
    <citation type="journal article" date="2023" name="bioRxiv">
        <title>Genome report: Whole genome sequence and annotation of Penstemon davidsonii.</title>
        <authorList>
            <person name="Ostevik K.L."/>
            <person name="Alabady M."/>
            <person name="Zhang M."/>
            <person name="Rausher M.D."/>
        </authorList>
    </citation>
    <scope>NUCLEOTIDE SEQUENCE [LARGE SCALE GENOMIC DNA]</scope>
    <source>
        <strain evidence="2">DNT005</strain>
        <tissue evidence="2">Whole leaf</tissue>
    </source>
</reference>